<keyword evidence="4 6" id="KW-1133">Transmembrane helix</keyword>
<sequence>MRTRVVAWIAVAVALVCVPPLIADAALGEQLFTSIHREYPGATTAMVAGLVESAAALAGVLTLGSLVTVAFLHGRTRRTARRVQSAPDLTALLVSSISWCVLSLASIVASAADTNGLALSRVISPDTMLRVYSFGYMPRAWTVTAVAALVVVLTAFLATRWATLLLALWASCIGILAPVVVGQILVGPNHDVGSDAGTLQTLVIGLLLAPLLIDAILGAAGAPQTDRGRLRLLARIGVPAALVLEVFLAWFKLQGAGALGTPTAALEGVRILLLLAMGALLLVRGSGPLGGRRVAALGVLLLAVLGAGAAMLRIPPPQYFMPTSIPEVFMGYEVPEAPSAEVLVSTGRLNLLFSVLSLGMIVLYLAMVVSLRRREDRWPLSRTIFWIAGWLVVLLATNSGIGRYSAPDFGVHMAVHMSLGMLAPIFLVQGGIITLMLRASAAHARTVGVHAWITQALNWSVLRTVYHPALVFIVFIGSYYGLYFSPLFGLMMRYHWAHQLMNLHFLLVGYLYYSLIIGVDRPPRPLPHIGRLGYILAAMPFHAFFGVAIISSSTILAETYYTYLDLPWADLTHSQQVAGSVAWAGGEVPLVIAIIALGVQWARQDDVEARRRDRHMDRGLDDEFDAYNEMLKKLSDRKGS</sequence>
<evidence type="ECO:0000256" key="3">
    <source>
        <dbReference type="ARBA" id="ARBA00022692"/>
    </source>
</evidence>
<feature type="transmembrane region" description="Helical" evidence="6">
    <location>
        <begin position="532"/>
        <end position="557"/>
    </location>
</feature>
<evidence type="ECO:0000313" key="8">
    <source>
        <dbReference type="Proteomes" id="UP001055868"/>
    </source>
</evidence>
<name>A0ABY4N3H7_9MICO</name>
<dbReference type="RefSeq" id="WP_249478283.1">
    <property type="nucleotide sequence ID" value="NZ_CP097218.1"/>
</dbReference>
<proteinExistence type="predicted"/>
<reference evidence="7" key="1">
    <citation type="submission" date="2022-05" db="EMBL/GenBank/DDBJ databases">
        <title>Genomic analysis of Brachybacterium sp. CBA3104.</title>
        <authorList>
            <person name="Roh S.W."/>
            <person name="Kim Y.B."/>
            <person name="Kim Y."/>
        </authorList>
    </citation>
    <scope>NUCLEOTIDE SEQUENCE</scope>
    <source>
        <strain evidence="7">CBA3104</strain>
    </source>
</reference>
<feature type="transmembrane region" description="Helical" evidence="6">
    <location>
        <begin position="383"/>
        <end position="401"/>
    </location>
</feature>
<dbReference type="Pfam" id="PF09678">
    <property type="entry name" value="Caa3_CtaG"/>
    <property type="match status" value="1"/>
</dbReference>
<keyword evidence="3 6" id="KW-0812">Transmembrane</keyword>
<protein>
    <submittedName>
        <fullName evidence="7">Cytochrome c oxidase assembly protein</fullName>
    </submittedName>
</protein>
<accession>A0ABY4N3H7</accession>
<dbReference type="InterPro" id="IPR019108">
    <property type="entry name" value="Caa3_assmbl_CtaG-rel"/>
</dbReference>
<organism evidence="7 8">
    <name type="scientific">Brachybacterium kimchii</name>
    <dbReference type="NCBI Taxonomy" id="2942909"/>
    <lineage>
        <taxon>Bacteria</taxon>
        <taxon>Bacillati</taxon>
        <taxon>Actinomycetota</taxon>
        <taxon>Actinomycetes</taxon>
        <taxon>Micrococcales</taxon>
        <taxon>Dermabacteraceae</taxon>
        <taxon>Brachybacterium</taxon>
    </lineage>
</organism>
<feature type="transmembrane region" description="Helical" evidence="6">
    <location>
        <begin position="465"/>
        <end position="483"/>
    </location>
</feature>
<feature type="transmembrane region" description="Helical" evidence="6">
    <location>
        <begin position="503"/>
        <end position="520"/>
    </location>
</feature>
<feature type="transmembrane region" description="Helical" evidence="6">
    <location>
        <begin position="577"/>
        <end position="602"/>
    </location>
</feature>
<evidence type="ECO:0000256" key="6">
    <source>
        <dbReference type="SAM" id="Phobius"/>
    </source>
</evidence>
<feature type="transmembrane region" description="Helical" evidence="6">
    <location>
        <begin position="263"/>
        <end position="282"/>
    </location>
</feature>
<evidence type="ECO:0000256" key="5">
    <source>
        <dbReference type="ARBA" id="ARBA00023136"/>
    </source>
</evidence>
<feature type="transmembrane region" description="Helical" evidence="6">
    <location>
        <begin position="165"/>
        <end position="186"/>
    </location>
</feature>
<feature type="transmembrane region" description="Helical" evidence="6">
    <location>
        <begin position="413"/>
        <end position="437"/>
    </location>
</feature>
<evidence type="ECO:0000256" key="4">
    <source>
        <dbReference type="ARBA" id="ARBA00022989"/>
    </source>
</evidence>
<keyword evidence="5 6" id="KW-0472">Membrane</keyword>
<comment type="subcellular location">
    <subcellularLocation>
        <location evidence="1">Cell membrane</location>
        <topology evidence="1">Multi-pass membrane protein</topology>
    </subcellularLocation>
</comment>
<feature type="transmembrane region" description="Helical" evidence="6">
    <location>
        <begin position="140"/>
        <end position="158"/>
    </location>
</feature>
<evidence type="ECO:0000313" key="7">
    <source>
        <dbReference type="EMBL" id="UQN29121.1"/>
    </source>
</evidence>
<keyword evidence="8" id="KW-1185">Reference proteome</keyword>
<feature type="transmembrane region" description="Helical" evidence="6">
    <location>
        <begin position="351"/>
        <end position="371"/>
    </location>
</feature>
<feature type="transmembrane region" description="Helical" evidence="6">
    <location>
        <begin position="198"/>
        <end position="220"/>
    </location>
</feature>
<dbReference type="EMBL" id="CP097218">
    <property type="protein sequence ID" value="UQN29121.1"/>
    <property type="molecule type" value="Genomic_DNA"/>
</dbReference>
<evidence type="ECO:0000256" key="1">
    <source>
        <dbReference type="ARBA" id="ARBA00004651"/>
    </source>
</evidence>
<keyword evidence="2" id="KW-1003">Cell membrane</keyword>
<feature type="transmembrane region" description="Helical" evidence="6">
    <location>
        <begin position="294"/>
        <end position="314"/>
    </location>
</feature>
<feature type="transmembrane region" description="Helical" evidence="6">
    <location>
        <begin position="47"/>
        <end position="72"/>
    </location>
</feature>
<gene>
    <name evidence="7" type="ORF">M4486_16045</name>
</gene>
<feature type="transmembrane region" description="Helical" evidence="6">
    <location>
        <begin position="232"/>
        <end position="251"/>
    </location>
</feature>
<evidence type="ECO:0000256" key="2">
    <source>
        <dbReference type="ARBA" id="ARBA00022475"/>
    </source>
</evidence>
<feature type="transmembrane region" description="Helical" evidence="6">
    <location>
        <begin position="92"/>
        <end position="112"/>
    </location>
</feature>
<dbReference type="Proteomes" id="UP001055868">
    <property type="component" value="Chromosome"/>
</dbReference>